<keyword evidence="2" id="KW-0813">Transport</keyword>
<dbReference type="PANTHER" id="PTHR30561:SF1">
    <property type="entry name" value="MULTIDRUG TRANSPORTER EMRE"/>
    <property type="match status" value="1"/>
</dbReference>
<evidence type="ECO:0000313" key="10">
    <source>
        <dbReference type="EMBL" id="KAF0675029.1"/>
    </source>
</evidence>
<feature type="transmembrane region" description="Helical" evidence="9">
    <location>
        <begin position="59"/>
        <end position="80"/>
    </location>
</feature>
<dbReference type="SUPFAM" id="SSF103481">
    <property type="entry name" value="Multidrug resistance efflux transporter EmrE"/>
    <property type="match status" value="1"/>
</dbReference>
<dbReference type="Gene3D" id="1.10.3730.20">
    <property type="match status" value="1"/>
</dbReference>
<dbReference type="GO" id="GO:1990961">
    <property type="term" value="P:xenobiotic detoxification by transmembrane export across the plasma membrane"/>
    <property type="evidence" value="ECO:0007669"/>
    <property type="project" value="UniProtKB-ARBA"/>
</dbReference>
<dbReference type="GO" id="GO:0015297">
    <property type="term" value="F:antiporter activity"/>
    <property type="evidence" value="ECO:0007669"/>
    <property type="project" value="TreeGrafter"/>
</dbReference>
<dbReference type="AlphaFoldDB" id="A0A921TE45"/>
<reference evidence="10" key="1">
    <citation type="submission" date="2013-03" db="EMBL/GenBank/DDBJ databases">
        <title>Genome Sequence of the Profundibacterium mesophilum strain KAUST100406-0324T from Red Sea, a novel genus in the family Rhodobacteraceae.</title>
        <authorList>
            <person name="Essack M."/>
            <person name="Alam I."/>
            <person name="Lafi F."/>
            <person name="Alawi W."/>
            <person name="Kamanu F."/>
            <person name="Al-Suwailem A."/>
            <person name="Lee O.O."/>
            <person name="Xu Y."/>
            <person name="Bajic V."/>
            <person name="Qian P.-Y."/>
            <person name="Archer J."/>
        </authorList>
    </citation>
    <scope>NUCLEOTIDE SEQUENCE</scope>
    <source>
        <strain evidence="10">KAUST100406-0324</strain>
    </source>
</reference>
<dbReference type="InterPro" id="IPR037185">
    <property type="entry name" value="EmrE-like"/>
</dbReference>
<name>A0A921TE45_9RHOB</name>
<dbReference type="InterPro" id="IPR045324">
    <property type="entry name" value="Small_multidrug_res"/>
</dbReference>
<evidence type="ECO:0000256" key="7">
    <source>
        <dbReference type="ARBA" id="ARBA00038032"/>
    </source>
</evidence>
<dbReference type="GO" id="GO:0015220">
    <property type="term" value="F:choline transmembrane transporter activity"/>
    <property type="evidence" value="ECO:0007669"/>
    <property type="project" value="TreeGrafter"/>
</dbReference>
<evidence type="ECO:0000256" key="2">
    <source>
        <dbReference type="ARBA" id="ARBA00022448"/>
    </source>
</evidence>
<comment type="similarity">
    <text evidence="7 8">Belongs to the drug/metabolite transporter (DMT) superfamily. Small multidrug resistance (SMR) (TC 2.A.7.1) family.</text>
</comment>
<dbReference type="InterPro" id="IPR000390">
    <property type="entry name" value="Small_drug/metabolite_transptr"/>
</dbReference>
<protein>
    <submittedName>
        <fullName evidence="10">Quaternary ammonium compound-resistance protein</fullName>
    </submittedName>
</protein>
<dbReference type="EMBL" id="APKE01000033">
    <property type="protein sequence ID" value="KAF0675029.1"/>
    <property type="molecule type" value="Genomic_DNA"/>
</dbReference>
<dbReference type="Proteomes" id="UP000698242">
    <property type="component" value="Unassembled WGS sequence"/>
</dbReference>
<evidence type="ECO:0000256" key="3">
    <source>
        <dbReference type="ARBA" id="ARBA00022475"/>
    </source>
</evidence>
<evidence type="ECO:0000256" key="9">
    <source>
        <dbReference type="SAM" id="Phobius"/>
    </source>
</evidence>
<comment type="caution">
    <text evidence="10">The sequence shown here is derived from an EMBL/GenBank/DDBJ whole genome shotgun (WGS) entry which is preliminary data.</text>
</comment>
<feature type="transmembrane region" description="Helical" evidence="9">
    <location>
        <begin position="86"/>
        <end position="105"/>
    </location>
</feature>
<dbReference type="GO" id="GO:0015199">
    <property type="term" value="F:amino-acid betaine transmembrane transporter activity"/>
    <property type="evidence" value="ECO:0007669"/>
    <property type="project" value="TreeGrafter"/>
</dbReference>
<gene>
    <name evidence="10" type="ORF">PMES_02738</name>
</gene>
<evidence type="ECO:0000313" key="11">
    <source>
        <dbReference type="Proteomes" id="UP000698242"/>
    </source>
</evidence>
<dbReference type="FunFam" id="1.10.3730.20:FF:000001">
    <property type="entry name" value="Quaternary ammonium compound resistance transporter SugE"/>
    <property type="match status" value="1"/>
</dbReference>
<dbReference type="GO" id="GO:0005886">
    <property type="term" value="C:plasma membrane"/>
    <property type="evidence" value="ECO:0007669"/>
    <property type="project" value="UniProtKB-SubCell"/>
</dbReference>
<evidence type="ECO:0000256" key="6">
    <source>
        <dbReference type="ARBA" id="ARBA00023136"/>
    </source>
</evidence>
<evidence type="ECO:0000256" key="4">
    <source>
        <dbReference type="ARBA" id="ARBA00022692"/>
    </source>
</evidence>
<proteinExistence type="inferred from homology"/>
<organism evidence="10 11">
    <name type="scientific">Profundibacterium mesophilum KAUST100406-0324</name>
    <dbReference type="NCBI Taxonomy" id="1037889"/>
    <lineage>
        <taxon>Bacteria</taxon>
        <taxon>Pseudomonadati</taxon>
        <taxon>Pseudomonadota</taxon>
        <taxon>Alphaproteobacteria</taxon>
        <taxon>Rhodobacterales</taxon>
        <taxon>Roseobacteraceae</taxon>
        <taxon>Profundibacterium</taxon>
    </lineage>
</organism>
<keyword evidence="3" id="KW-1003">Cell membrane</keyword>
<sequence length="112" mass="11952">MLHPHIALILAVLAETIGTTALQASQQFTRPIPSIIVVIGYGLSFWLLAQVLREMPVGVVYALWSGLGIVLITAIGFAVFGQRLDLPALVGISLIIAGIIVIQLFSKTTPPH</sequence>
<evidence type="ECO:0000256" key="1">
    <source>
        <dbReference type="ARBA" id="ARBA00004651"/>
    </source>
</evidence>
<keyword evidence="5 9" id="KW-1133">Transmembrane helix</keyword>
<evidence type="ECO:0000256" key="5">
    <source>
        <dbReference type="ARBA" id="ARBA00022989"/>
    </source>
</evidence>
<evidence type="ECO:0000256" key="8">
    <source>
        <dbReference type="RuleBase" id="RU003942"/>
    </source>
</evidence>
<dbReference type="Pfam" id="PF00893">
    <property type="entry name" value="Multi_Drug_Res"/>
    <property type="match status" value="1"/>
</dbReference>
<comment type="subcellular location">
    <subcellularLocation>
        <location evidence="1 8">Cell membrane</location>
        <topology evidence="1 8">Multi-pass membrane protein</topology>
    </subcellularLocation>
</comment>
<dbReference type="PANTHER" id="PTHR30561">
    <property type="entry name" value="SMR FAMILY PROTON-DEPENDENT DRUG EFFLUX TRANSPORTER SUGE"/>
    <property type="match status" value="1"/>
</dbReference>
<keyword evidence="6 9" id="KW-0472">Membrane</keyword>
<keyword evidence="4 8" id="KW-0812">Transmembrane</keyword>
<dbReference type="GO" id="GO:0031460">
    <property type="term" value="P:glycine betaine transport"/>
    <property type="evidence" value="ECO:0007669"/>
    <property type="project" value="TreeGrafter"/>
</dbReference>
<feature type="transmembrane region" description="Helical" evidence="9">
    <location>
        <begin position="34"/>
        <end position="52"/>
    </location>
</feature>
<dbReference type="RefSeq" id="WP_328809163.1">
    <property type="nucleotide sequence ID" value="NZ_APKE01000033.1"/>
</dbReference>
<keyword evidence="11" id="KW-1185">Reference proteome</keyword>
<accession>A0A921TE45</accession>